<feature type="transmembrane region" description="Helical" evidence="7">
    <location>
        <begin position="215"/>
        <end position="233"/>
    </location>
</feature>
<keyword evidence="4 7" id="KW-1133">Transmembrane helix</keyword>
<keyword evidence="5 7" id="KW-0472">Membrane</keyword>
<feature type="transmembrane region" description="Helical" evidence="7">
    <location>
        <begin position="147"/>
        <end position="165"/>
    </location>
</feature>
<comment type="subcellular location">
    <subcellularLocation>
        <location evidence="1">Membrane</location>
        <topology evidence="1">Multi-pass membrane protein</topology>
    </subcellularLocation>
</comment>
<name>A0A1B6CTD1_9HEMI</name>
<evidence type="ECO:0000256" key="2">
    <source>
        <dbReference type="ARBA" id="ARBA00022692"/>
    </source>
</evidence>
<keyword evidence="3" id="KW-0732">Signal</keyword>
<feature type="transmembrane region" description="Helical" evidence="7">
    <location>
        <begin position="85"/>
        <end position="114"/>
    </location>
</feature>
<dbReference type="PANTHER" id="PTHR43220">
    <property type="match status" value="1"/>
</dbReference>
<dbReference type="Pfam" id="PF09335">
    <property type="entry name" value="VTT_dom"/>
    <property type="match status" value="1"/>
</dbReference>
<evidence type="ECO:0000256" key="5">
    <source>
        <dbReference type="ARBA" id="ARBA00023136"/>
    </source>
</evidence>
<dbReference type="InterPro" id="IPR032816">
    <property type="entry name" value="VTT_dom"/>
</dbReference>
<feature type="domain" description="VTT" evidence="8">
    <location>
        <begin position="79"/>
        <end position="198"/>
    </location>
</feature>
<organism evidence="9">
    <name type="scientific">Clastoptera arizonana</name>
    <name type="common">Arizona spittle bug</name>
    <dbReference type="NCBI Taxonomy" id="38151"/>
    <lineage>
        <taxon>Eukaryota</taxon>
        <taxon>Metazoa</taxon>
        <taxon>Ecdysozoa</taxon>
        <taxon>Arthropoda</taxon>
        <taxon>Hexapoda</taxon>
        <taxon>Insecta</taxon>
        <taxon>Pterygota</taxon>
        <taxon>Neoptera</taxon>
        <taxon>Paraneoptera</taxon>
        <taxon>Hemiptera</taxon>
        <taxon>Auchenorrhyncha</taxon>
        <taxon>Cercopoidea</taxon>
        <taxon>Clastopteridae</taxon>
        <taxon>Clastoptera</taxon>
    </lineage>
</organism>
<dbReference type="GO" id="GO:0016020">
    <property type="term" value="C:membrane"/>
    <property type="evidence" value="ECO:0007669"/>
    <property type="project" value="UniProtKB-SubCell"/>
</dbReference>
<reference evidence="9" key="1">
    <citation type="submission" date="2015-12" db="EMBL/GenBank/DDBJ databases">
        <title>De novo transcriptome assembly of four potential Pierce s Disease insect vectors from Arizona vineyards.</title>
        <authorList>
            <person name="Tassone E.E."/>
        </authorList>
    </citation>
    <scope>NUCLEOTIDE SEQUENCE</scope>
</reference>
<proteinExistence type="inferred from homology"/>
<dbReference type="InterPro" id="IPR045014">
    <property type="entry name" value="TM41A/B"/>
</dbReference>
<dbReference type="EMBL" id="GEDC01020532">
    <property type="protein sequence ID" value="JAS16766.1"/>
    <property type="molecule type" value="Transcribed_RNA"/>
</dbReference>
<feature type="transmembrane region" description="Helical" evidence="7">
    <location>
        <begin position="171"/>
        <end position="194"/>
    </location>
</feature>
<comment type="similarity">
    <text evidence="6">Belongs to the TMEM41 family.</text>
</comment>
<keyword evidence="2 7" id="KW-0812">Transmembrane</keyword>
<evidence type="ECO:0000256" key="6">
    <source>
        <dbReference type="ARBA" id="ARBA00025797"/>
    </source>
</evidence>
<feature type="transmembrane region" description="Helical" evidence="7">
    <location>
        <begin position="54"/>
        <end position="73"/>
    </location>
</feature>
<protein>
    <recommendedName>
        <fullName evidence="8">VTT domain-containing protein</fullName>
    </recommendedName>
</protein>
<evidence type="ECO:0000313" key="9">
    <source>
        <dbReference type="EMBL" id="JAS16766.1"/>
    </source>
</evidence>
<evidence type="ECO:0000256" key="1">
    <source>
        <dbReference type="ARBA" id="ARBA00004141"/>
    </source>
</evidence>
<evidence type="ECO:0000256" key="7">
    <source>
        <dbReference type="SAM" id="Phobius"/>
    </source>
</evidence>
<sequence length="258" mass="28991">MAHFLFIVPIIISATLWLYFLTCLSPDVPVDSKVRLGFPGSFQEMKDLASLLKIYYTNNWLYVFVLFSSAYIYKQSFSIPGSVFLNVLAGALFGTIRGFPLVCLLTAIGSSICYTLSDRFGRKLIEIYFPSQTLYLRNKIEENSHQLIYYLLFLRLFPVTPNWLINLLSPIVGVPIHLFFITIFIGLMPYNFLCVQAGGMLASLTQIEDVLSSKTLFQLALMAAVVLGPSFFLKRPLSSNKEELNGGENSVSSKEKSS</sequence>
<evidence type="ECO:0000256" key="4">
    <source>
        <dbReference type="ARBA" id="ARBA00022989"/>
    </source>
</evidence>
<gene>
    <name evidence="9" type="ORF">g.28299</name>
</gene>
<dbReference type="PANTHER" id="PTHR43220:SF21">
    <property type="entry name" value="TRANSMEMBRANE PROTEIN 41A"/>
    <property type="match status" value="1"/>
</dbReference>
<evidence type="ECO:0000256" key="3">
    <source>
        <dbReference type="ARBA" id="ARBA00022729"/>
    </source>
</evidence>
<accession>A0A1B6CTD1</accession>
<evidence type="ECO:0000259" key="8">
    <source>
        <dbReference type="Pfam" id="PF09335"/>
    </source>
</evidence>
<feature type="transmembrane region" description="Helical" evidence="7">
    <location>
        <begin position="6"/>
        <end position="25"/>
    </location>
</feature>
<dbReference type="AlphaFoldDB" id="A0A1B6CTD1"/>